<evidence type="ECO:0000313" key="1">
    <source>
        <dbReference type="EMBL" id="KAA6327984.1"/>
    </source>
</evidence>
<evidence type="ECO:0008006" key="2">
    <source>
        <dbReference type="Google" id="ProtNLM"/>
    </source>
</evidence>
<dbReference type="EMBL" id="SNRY01001896">
    <property type="protein sequence ID" value="KAA6327984.1"/>
    <property type="molecule type" value="Genomic_DNA"/>
</dbReference>
<comment type="caution">
    <text evidence="1">The sequence shown here is derived from an EMBL/GenBank/DDBJ whole genome shotgun (WGS) entry which is preliminary data.</text>
</comment>
<protein>
    <recommendedName>
        <fullName evidence="2">Glycoside hydrolase family 42 N-terminal domain-containing protein</fullName>
    </recommendedName>
</protein>
<name>A0A5J4R3W3_9ZZZZ</name>
<accession>A0A5J4R3W3</accession>
<reference evidence="1" key="1">
    <citation type="submission" date="2019-03" db="EMBL/GenBank/DDBJ databases">
        <title>Single cell metagenomics reveals metabolic interactions within the superorganism composed of flagellate Streblomastix strix and complex community of Bacteroidetes bacteria on its surface.</title>
        <authorList>
            <person name="Treitli S.C."/>
            <person name="Kolisko M."/>
            <person name="Husnik F."/>
            <person name="Keeling P."/>
            <person name="Hampl V."/>
        </authorList>
    </citation>
    <scope>NUCLEOTIDE SEQUENCE</scope>
    <source>
        <strain evidence="1">STM</strain>
    </source>
</reference>
<proteinExistence type="predicted"/>
<sequence>MNTKIDKFLVTMVLTGIFLSFLHCTAHTPSQPAFSKDSKYYFDGSISREVLENYLDHSVTAGYFLVPGNPENYLFPYKEDDIRMLQNIGAKFIGRSIYRWSEESKLGDPAFFDYAKRLIDRMHDYDPEIIFQGCLFEHVSGDVNNLKIPAWVFQAFDLPVENRGFKVEDMIKRLDSNSEILMRSERGGTPMINNMETQLWFYFLAKSYIDIGCEAFHLGQVELIGRDDPDKTFYVAFLKKIRDYAKTNARRHYILLDGHTPKGGFVKDGVSLLDFNSFPLRIKEIVDKPMEGMLEVGHNDGIYRKSQAAISPSGWKAESMPYLVEFDNFGISRHPGVANVEDHYCWGYDDITWFATQDEAYRNKWLWYAFDWIKETDPNGHLQMCVIRMISGPLGEQSFRSYFANIKSVACPVGYSQEETIKEIWNTRLK</sequence>
<gene>
    <name evidence="1" type="ORF">EZS27_023073</name>
</gene>
<organism evidence="1">
    <name type="scientific">termite gut metagenome</name>
    <dbReference type="NCBI Taxonomy" id="433724"/>
    <lineage>
        <taxon>unclassified sequences</taxon>
        <taxon>metagenomes</taxon>
        <taxon>organismal metagenomes</taxon>
    </lineage>
</organism>
<dbReference type="AlphaFoldDB" id="A0A5J4R3W3"/>